<dbReference type="Proteomes" id="UP000772434">
    <property type="component" value="Unassembled WGS sequence"/>
</dbReference>
<keyword evidence="2" id="KW-0812">Transmembrane</keyword>
<feature type="transmembrane region" description="Helical" evidence="2">
    <location>
        <begin position="12"/>
        <end position="35"/>
    </location>
</feature>
<comment type="caution">
    <text evidence="3">The sequence shown here is derived from an EMBL/GenBank/DDBJ whole genome shotgun (WGS) entry which is preliminary data.</text>
</comment>
<keyword evidence="2" id="KW-0472">Membrane</keyword>
<dbReference type="EMBL" id="JADNRY010000152">
    <property type="protein sequence ID" value="KAF9063171.1"/>
    <property type="molecule type" value="Genomic_DNA"/>
</dbReference>
<feature type="region of interest" description="Disordered" evidence="1">
    <location>
        <begin position="234"/>
        <end position="263"/>
    </location>
</feature>
<protein>
    <submittedName>
        <fullName evidence="3">Uncharacterized protein</fullName>
    </submittedName>
</protein>
<dbReference type="AlphaFoldDB" id="A0A9P5PDI4"/>
<evidence type="ECO:0000256" key="1">
    <source>
        <dbReference type="SAM" id="MobiDB-lite"/>
    </source>
</evidence>
<accession>A0A9P5PDI4</accession>
<keyword evidence="4" id="KW-1185">Reference proteome</keyword>
<name>A0A9P5PDI4_9AGAR</name>
<proteinExistence type="predicted"/>
<evidence type="ECO:0000313" key="3">
    <source>
        <dbReference type="EMBL" id="KAF9063171.1"/>
    </source>
</evidence>
<sequence length="489" mass="51984">MPAHKPHSPSYSLNDLVLVMAFVEFVLSMAAAVLMRYHNGIVNDIICVFGIAAMICLPLDARGSVRLHEKLREREVRWATSSSGNPSRPVDVATTRKGQDGHPSVDQNVIAADPMTTTNTNTPSSIHIHSTYSSTSFSASNESQVSSQVEKSKARRQNQASVPVTRGNSVELYIQQLALALTQEKMKTNAVSLSRYIRRSTVPPLSDASLPAEIKGKNEEPVALRPVVVDSDIGTDIRGHTSSSMEKTAPGPTRTGLNTSVGEHNNRIGFGQWRTITDDDPLTTGAISLVLAARSTSSGVPDALLPDNYEGNQILHSTTKEGDEAGMQEASQGGLENVVAGSRCYETVAHAPLTKTNTDEIGDSPSPIFNDNASATNAISAIHVASSALLDAPGSSALLQGEVTRADKGMRPNTEGDGAGKQEHVETIPSGKLDGAAAGQCEEQIVLIHGGLMRRSAGDTTPSTAGWMYPLRLTKVKKEETCGVTPDEE</sequence>
<evidence type="ECO:0000256" key="2">
    <source>
        <dbReference type="SAM" id="Phobius"/>
    </source>
</evidence>
<feature type="region of interest" description="Disordered" evidence="1">
    <location>
        <begin position="77"/>
        <end position="106"/>
    </location>
</feature>
<feature type="transmembrane region" description="Helical" evidence="2">
    <location>
        <begin position="41"/>
        <end position="61"/>
    </location>
</feature>
<feature type="region of interest" description="Disordered" evidence="1">
    <location>
        <begin position="137"/>
        <end position="162"/>
    </location>
</feature>
<gene>
    <name evidence="3" type="ORF">BDP27DRAFT_1335501</name>
</gene>
<keyword evidence="2" id="KW-1133">Transmembrane helix</keyword>
<evidence type="ECO:0000313" key="4">
    <source>
        <dbReference type="Proteomes" id="UP000772434"/>
    </source>
</evidence>
<reference evidence="3" key="1">
    <citation type="submission" date="2020-11" db="EMBL/GenBank/DDBJ databases">
        <authorList>
            <consortium name="DOE Joint Genome Institute"/>
            <person name="Ahrendt S."/>
            <person name="Riley R."/>
            <person name="Andreopoulos W."/>
            <person name="Labutti K."/>
            <person name="Pangilinan J."/>
            <person name="Ruiz-Duenas F.J."/>
            <person name="Barrasa J.M."/>
            <person name="Sanchez-Garcia M."/>
            <person name="Camarero S."/>
            <person name="Miyauchi S."/>
            <person name="Serrano A."/>
            <person name="Linde D."/>
            <person name="Babiker R."/>
            <person name="Drula E."/>
            <person name="Ayuso-Fernandez I."/>
            <person name="Pacheco R."/>
            <person name="Padilla G."/>
            <person name="Ferreira P."/>
            <person name="Barriuso J."/>
            <person name="Kellner H."/>
            <person name="Castanera R."/>
            <person name="Alfaro M."/>
            <person name="Ramirez L."/>
            <person name="Pisabarro A.G."/>
            <person name="Kuo A."/>
            <person name="Tritt A."/>
            <person name="Lipzen A."/>
            <person name="He G."/>
            <person name="Yan M."/>
            <person name="Ng V."/>
            <person name="Cullen D."/>
            <person name="Martin F."/>
            <person name="Rosso M.-N."/>
            <person name="Henrissat B."/>
            <person name="Hibbett D."/>
            <person name="Martinez A.T."/>
            <person name="Grigoriev I.V."/>
        </authorList>
    </citation>
    <scope>NUCLEOTIDE SEQUENCE</scope>
    <source>
        <strain evidence="3">AH 40177</strain>
    </source>
</reference>
<organism evidence="3 4">
    <name type="scientific">Rhodocollybia butyracea</name>
    <dbReference type="NCBI Taxonomy" id="206335"/>
    <lineage>
        <taxon>Eukaryota</taxon>
        <taxon>Fungi</taxon>
        <taxon>Dikarya</taxon>
        <taxon>Basidiomycota</taxon>
        <taxon>Agaricomycotina</taxon>
        <taxon>Agaricomycetes</taxon>
        <taxon>Agaricomycetidae</taxon>
        <taxon>Agaricales</taxon>
        <taxon>Marasmiineae</taxon>
        <taxon>Omphalotaceae</taxon>
        <taxon>Rhodocollybia</taxon>
    </lineage>
</organism>